<dbReference type="SUPFAM" id="SSF52518">
    <property type="entry name" value="Thiamin diphosphate-binding fold (THDP-binding)"/>
    <property type="match status" value="1"/>
</dbReference>
<dbReference type="GO" id="GO:0003984">
    <property type="term" value="F:acetolactate synthase activity"/>
    <property type="evidence" value="ECO:0007669"/>
    <property type="project" value="TreeGrafter"/>
</dbReference>
<comment type="caution">
    <text evidence="3">The sequence shown here is derived from an EMBL/GenBank/DDBJ whole genome shotgun (WGS) entry which is preliminary data.</text>
</comment>
<dbReference type="PANTHER" id="PTHR18968:SF13">
    <property type="entry name" value="ACETOLACTATE SYNTHASE CATALYTIC SUBUNIT, MITOCHONDRIAL"/>
    <property type="match status" value="1"/>
</dbReference>
<dbReference type="InterPro" id="IPR045229">
    <property type="entry name" value="TPP_enz"/>
</dbReference>
<evidence type="ECO:0000259" key="2">
    <source>
        <dbReference type="Pfam" id="PF02776"/>
    </source>
</evidence>
<proteinExistence type="inferred from homology"/>
<evidence type="ECO:0000313" key="3">
    <source>
        <dbReference type="EMBL" id="GAI04580.1"/>
    </source>
</evidence>
<protein>
    <recommendedName>
        <fullName evidence="2">Thiamine pyrophosphate enzyme N-terminal TPP-binding domain-containing protein</fullName>
    </recommendedName>
</protein>
<dbReference type="GO" id="GO:0009099">
    <property type="term" value="P:L-valine biosynthetic process"/>
    <property type="evidence" value="ECO:0007669"/>
    <property type="project" value="TreeGrafter"/>
</dbReference>
<evidence type="ECO:0000256" key="1">
    <source>
        <dbReference type="ARBA" id="ARBA00007812"/>
    </source>
</evidence>
<name>X1LQC1_9ZZZZ</name>
<reference evidence="3" key="1">
    <citation type="journal article" date="2014" name="Front. Microbiol.">
        <title>High frequency of phylogenetically diverse reductive dehalogenase-homologous genes in deep subseafloor sedimentary metagenomes.</title>
        <authorList>
            <person name="Kawai M."/>
            <person name="Futagami T."/>
            <person name="Toyoda A."/>
            <person name="Takaki Y."/>
            <person name="Nishi S."/>
            <person name="Hori S."/>
            <person name="Arai W."/>
            <person name="Tsubouchi T."/>
            <person name="Morono Y."/>
            <person name="Uchiyama I."/>
            <person name="Ito T."/>
            <person name="Fujiyama A."/>
            <person name="Inagaki F."/>
            <person name="Takami H."/>
        </authorList>
    </citation>
    <scope>NUCLEOTIDE SEQUENCE</scope>
    <source>
        <strain evidence="3">Expedition CK06-06</strain>
    </source>
</reference>
<dbReference type="GO" id="GO:0009097">
    <property type="term" value="P:isoleucine biosynthetic process"/>
    <property type="evidence" value="ECO:0007669"/>
    <property type="project" value="TreeGrafter"/>
</dbReference>
<comment type="similarity">
    <text evidence="1">Belongs to the TPP enzyme family.</text>
</comment>
<dbReference type="InterPro" id="IPR012001">
    <property type="entry name" value="Thiamin_PyroP_enz_TPP-bd_dom"/>
</dbReference>
<dbReference type="GO" id="GO:0005948">
    <property type="term" value="C:acetolactate synthase complex"/>
    <property type="evidence" value="ECO:0007669"/>
    <property type="project" value="TreeGrafter"/>
</dbReference>
<feature type="domain" description="Thiamine pyrophosphate enzyme N-terminal TPP-binding" evidence="2">
    <location>
        <begin position="17"/>
        <end position="79"/>
    </location>
</feature>
<gene>
    <name evidence="3" type="ORF">S06H3_11947</name>
</gene>
<dbReference type="Pfam" id="PF02776">
    <property type="entry name" value="TPP_enzyme_N"/>
    <property type="match status" value="1"/>
</dbReference>
<dbReference type="AlphaFoldDB" id="X1LQC1"/>
<dbReference type="EMBL" id="BARV01005873">
    <property type="protein sequence ID" value="GAI04580.1"/>
    <property type="molecule type" value="Genomic_DNA"/>
</dbReference>
<dbReference type="Gene3D" id="3.40.50.970">
    <property type="match status" value="1"/>
</dbReference>
<accession>X1LQC1</accession>
<sequence>MRVEMSEKSENSKAPKTGGDLIIECLLQENVKYLFGIPGGQLLPMYDAVFRWGKEKGIQTILVRHEQAAAHAADAYARA</sequence>
<dbReference type="GO" id="GO:0050660">
    <property type="term" value="F:flavin adenine dinucleotide binding"/>
    <property type="evidence" value="ECO:0007669"/>
    <property type="project" value="TreeGrafter"/>
</dbReference>
<organism evidence="3">
    <name type="scientific">marine sediment metagenome</name>
    <dbReference type="NCBI Taxonomy" id="412755"/>
    <lineage>
        <taxon>unclassified sequences</taxon>
        <taxon>metagenomes</taxon>
        <taxon>ecological metagenomes</taxon>
    </lineage>
</organism>
<dbReference type="GO" id="GO:0030976">
    <property type="term" value="F:thiamine pyrophosphate binding"/>
    <property type="evidence" value="ECO:0007669"/>
    <property type="project" value="InterPro"/>
</dbReference>
<dbReference type="CDD" id="cd07035">
    <property type="entry name" value="TPP_PYR_POX_like"/>
    <property type="match status" value="1"/>
</dbReference>
<dbReference type="PANTHER" id="PTHR18968">
    <property type="entry name" value="THIAMINE PYROPHOSPHATE ENZYMES"/>
    <property type="match status" value="1"/>
</dbReference>
<dbReference type="InterPro" id="IPR029061">
    <property type="entry name" value="THDP-binding"/>
</dbReference>
<feature type="non-terminal residue" evidence="3">
    <location>
        <position position="79"/>
    </location>
</feature>